<organism evidence="20 21">
    <name type="scientific">Ziziphus jujuba</name>
    <name type="common">Chinese jujube</name>
    <name type="synonym">Ziziphus sativa</name>
    <dbReference type="NCBI Taxonomy" id="326968"/>
    <lineage>
        <taxon>Eukaryota</taxon>
        <taxon>Viridiplantae</taxon>
        <taxon>Streptophyta</taxon>
        <taxon>Embryophyta</taxon>
        <taxon>Tracheophyta</taxon>
        <taxon>Spermatophyta</taxon>
        <taxon>Magnoliopsida</taxon>
        <taxon>eudicotyledons</taxon>
        <taxon>Gunneridae</taxon>
        <taxon>Pentapetalae</taxon>
        <taxon>rosids</taxon>
        <taxon>fabids</taxon>
        <taxon>Rosales</taxon>
        <taxon>Rhamnaceae</taxon>
        <taxon>Paliureae</taxon>
        <taxon>Ziziphus</taxon>
    </lineage>
</organism>
<dbReference type="InterPro" id="IPR003591">
    <property type="entry name" value="Leu-rich_rpt_typical-subtyp"/>
</dbReference>
<dbReference type="InterPro" id="IPR013210">
    <property type="entry name" value="LRR_N_plant-typ"/>
</dbReference>
<keyword evidence="3" id="KW-0723">Serine/threonine-protein kinase</keyword>
<dbReference type="Proteomes" id="UP001652623">
    <property type="component" value="Chromosome 8"/>
</dbReference>
<evidence type="ECO:0000256" key="5">
    <source>
        <dbReference type="ARBA" id="ARBA00022679"/>
    </source>
</evidence>
<dbReference type="EC" id="2.7.11.1" evidence="2"/>
<evidence type="ECO:0000256" key="7">
    <source>
        <dbReference type="ARBA" id="ARBA00022729"/>
    </source>
</evidence>
<evidence type="ECO:0000256" key="2">
    <source>
        <dbReference type="ARBA" id="ARBA00012513"/>
    </source>
</evidence>
<dbReference type="GO" id="GO:0016301">
    <property type="term" value="F:kinase activity"/>
    <property type="evidence" value="ECO:0007669"/>
    <property type="project" value="UniProtKB-KW"/>
</dbReference>
<dbReference type="PROSITE" id="PS50011">
    <property type="entry name" value="PROTEIN_KINASE_DOM"/>
    <property type="match status" value="1"/>
</dbReference>
<reference evidence="21" key="1">
    <citation type="submission" date="2025-08" db="UniProtKB">
        <authorList>
            <consortium name="RefSeq"/>
        </authorList>
    </citation>
    <scope>IDENTIFICATION</scope>
    <source>
        <tissue evidence="21">Seedling</tissue>
    </source>
</reference>
<evidence type="ECO:0000256" key="9">
    <source>
        <dbReference type="ARBA" id="ARBA00022741"/>
    </source>
</evidence>
<dbReference type="GeneID" id="107414204"/>
<dbReference type="PANTHER" id="PTHR48005:SF70">
    <property type="entry name" value="MDIS1-INTERACTING RECEPTOR LIKE KINASE 2-LIKE"/>
    <property type="match status" value="1"/>
</dbReference>
<evidence type="ECO:0000256" key="14">
    <source>
        <dbReference type="ARBA" id="ARBA00047899"/>
    </source>
</evidence>
<evidence type="ECO:0000313" key="20">
    <source>
        <dbReference type="Proteomes" id="UP001652623"/>
    </source>
</evidence>
<evidence type="ECO:0000256" key="16">
    <source>
        <dbReference type="PROSITE-ProRule" id="PRU10141"/>
    </source>
</evidence>
<dbReference type="SUPFAM" id="SSF52058">
    <property type="entry name" value="L domain-like"/>
    <property type="match status" value="1"/>
</dbReference>
<evidence type="ECO:0000313" key="21">
    <source>
        <dbReference type="RefSeq" id="XP_048326784.2"/>
    </source>
</evidence>
<feature type="transmembrane region" description="Helical" evidence="17">
    <location>
        <begin position="603"/>
        <end position="629"/>
    </location>
</feature>
<dbReference type="PRINTS" id="PR00019">
    <property type="entry name" value="LEURICHRPT"/>
</dbReference>
<keyword evidence="7 18" id="KW-0732">Signal</keyword>
<dbReference type="Pfam" id="PF08263">
    <property type="entry name" value="LRRNT_2"/>
    <property type="match status" value="1"/>
</dbReference>
<dbReference type="PANTHER" id="PTHR48005">
    <property type="entry name" value="LEUCINE RICH REPEAT KINASE 2"/>
    <property type="match status" value="1"/>
</dbReference>
<protein>
    <recommendedName>
        <fullName evidence="2">non-specific serine/threonine protein kinase</fullName>
        <ecNumber evidence="2">2.7.11.1</ecNumber>
    </recommendedName>
</protein>
<evidence type="ECO:0000256" key="1">
    <source>
        <dbReference type="ARBA" id="ARBA00004370"/>
    </source>
</evidence>
<keyword evidence="13 17" id="KW-0472">Membrane</keyword>
<evidence type="ECO:0000256" key="13">
    <source>
        <dbReference type="ARBA" id="ARBA00023136"/>
    </source>
</evidence>
<comment type="catalytic activity">
    <reaction evidence="14">
        <text>L-threonyl-[protein] + ATP = O-phospho-L-threonyl-[protein] + ADP + H(+)</text>
        <dbReference type="Rhea" id="RHEA:46608"/>
        <dbReference type="Rhea" id="RHEA-COMP:11060"/>
        <dbReference type="Rhea" id="RHEA-COMP:11605"/>
        <dbReference type="ChEBI" id="CHEBI:15378"/>
        <dbReference type="ChEBI" id="CHEBI:30013"/>
        <dbReference type="ChEBI" id="CHEBI:30616"/>
        <dbReference type="ChEBI" id="CHEBI:61977"/>
        <dbReference type="ChEBI" id="CHEBI:456216"/>
        <dbReference type="EC" id="2.7.11.1"/>
    </reaction>
</comment>
<dbReference type="PROSITE" id="PS00109">
    <property type="entry name" value="PROTEIN_KINASE_TYR"/>
    <property type="match status" value="1"/>
</dbReference>
<dbReference type="Pfam" id="PF00069">
    <property type="entry name" value="Pkinase"/>
    <property type="match status" value="1"/>
</dbReference>
<evidence type="ECO:0000256" key="15">
    <source>
        <dbReference type="ARBA" id="ARBA00048679"/>
    </source>
</evidence>
<evidence type="ECO:0000256" key="6">
    <source>
        <dbReference type="ARBA" id="ARBA00022692"/>
    </source>
</evidence>
<comment type="catalytic activity">
    <reaction evidence="15">
        <text>L-seryl-[protein] + ATP = O-phospho-L-seryl-[protein] + ADP + H(+)</text>
        <dbReference type="Rhea" id="RHEA:17989"/>
        <dbReference type="Rhea" id="RHEA-COMP:9863"/>
        <dbReference type="Rhea" id="RHEA-COMP:11604"/>
        <dbReference type="ChEBI" id="CHEBI:15378"/>
        <dbReference type="ChEBI" id="CHEBI:29999"/>
        <dbReference type="ChEBI" id="CHEBI:30616"/>
        <dbReference type="ChEBI" id="CHEBI:83421"/>
        <dbReference type="ChEBI" id="CHEBI:456216"/>
        <dbReference type="EC" id="2.7.11.1"/>
    </reaction>
</comment>
<feature type="chain" id="PRO_5045743892" description="non-specific serine/threonine protein kinase" evidence="18">
    <location>
        <begin position="28"/>
        <end position="962"/>
    </location>
</feature>
<keyword evidence="9 16" id="KW-0547">Nucleotide-binding</keyword>
<evidence type="ECO:0000256" key="11">
    <source>
        <dbReference type="ARBA" id="ARBA00022840"/>
    </source>
</evidence>
<dbReference type="RefSeq" id="XP_048326784.2">
    <property type="nucleotide sequence ID" value="XM_048470827.2"/>
</dbReference>
<dbReference type="InterPro" id="IPR008266">
    <property type="entry name" value="Tyr_kinase_AS"/>
</dbReference>
<keyword evidence="10 21" id="KW-0418">Kinase</keyword>
<keyword evidence="20" id="KW-1185">Reference proteome</keyword>
<feature type="binding site" evidence="16">
    <location>
        <position position="702"/>
    </location>
    <ligand>
        <name>ATP</name>
        <dbReference type="ChEBI" id="CHEBI:30616"/>
    </ligand>
</feature>
<dbReference type="PROSITE" id="PS51450">
    <property type="entry name" value="LRR"/>
    <property type="match status" value="1"/>
</dbReference>
<evidence type="ECO:0000256" key="10">
    <source>
        <dbReference type="ARBA" id="ARBA00022777"/>
    </source>
</evidence>
<dbReference type="InterPro" id="IPR055414">
    <property type="entry name" value="LRR_R13L4/SHOC2-like"/>
</dbReference>
<dbReference type="Pfam" id="PF23598">
    <property type="entry name" value="LRR_14"/>
    <property type="match status" value="2"/>
</dbReference>
<keyword evidence="4" id="KW-0433">Leucine-rich repeat</keyword>
<evidence type="ECO:0000256" key="17">
    <source>
        <dbReference type="SAM" id="Phobius"/>
    </source>
</evidence>
<evidence type="ECO:0000259" key="19">
    <source>
        <dbReference type="PROSITE" id="PS50011"/>
    </source>
</evidence>
<dbReference type="InterPro" id="IPR001611">
    <property type="entry name" value="Leu-rich_rpt"/>
</dbReference>
<dbReference type="InterPro" id="IPR017441">
    <property type="entry name" value="Protein_kinase_ATP_BS"/>
</dbReference>
<dbReference type="SUPFAM" id="SSF52047">
    <property type="entry name" value="RNI-like"/>
    <property type="match status" value="1"/>
</dbReference>
<name>A0ABM3IER2_ZIZJJ</name>
<feature type="signal peptide" evidence="18">
    <location>
        <begin position="1"/>
        <end position="27"/>
    </location>
</feature>
<dbReference type="InterPro" id="IPR051420">
    <property type="entry name" value="Ser_Thr_Kinases_DiverseReg"/>
</dbReference>
<accession>A0ABM3IER2</accession>
<keyword evidence="8" id="KW-0677">Repeat</keyword>
<dbReference type="SUPFAM" id="SSF56112">
    <property type="entry name" value="Protein kinase-like (PK-like)"/>
    <property type="match status" value="1"/>
</dbReference>
<proteinExistence type="predicted"/>
<evidence type="ECO:0000256" key="8">
    <source>
        <dbReference type="ARBA" id="ARBA00022737"/>
    </source>
</evidence>
<keyword evidence="21" id="KW-0675">Receptor</keyword>
<feature type="domain" description="Protein kinase" evidence="19">
    <location>
        <begin position="673"/>
        <end position="944"/>
    </location>
</feature>
<keyword evidence="11 16" id="KW-0067">ATP-binding</keyword>
<keyword evidence="5" id="KW-0808">Transferase</keyword>
<dbReference type="InterPro" id="IPR032675">
    <property type="entry name" value="LRR_dom_sf"/>
</dbReference>
<evidence type="ECO:0000256" key="12">
    <source>
        <dbReference type="ARBA" id="ARBA00022989"/>
    </source>
</evidence>
<dbReference type="Pfam" id="PF00560">
    <property type="entry name" value="LRR_1"/>
    <property type="match status" value="2"/>
</dbReference>
<evidence type="ECO:0000256" key="3">
    <source>
        <dbReference type="ARBA" id="ARBA00022527"/>
    </source>
</evidence>
<sequence>MAKKLEFLSFSILFSWVALLSFHKADALSNTEAEALIEWKNSLPNQSVFNSWVFPTHTNSSSTPPSPCKWYGITCNRAGNITQINLPSRGINGTLQNFDFSSFPNLLRLDLNENNVTGTIPINIGLMSNLQFLDLSTNSLHGSLPLSLANLTKVYELDISRNQIKGILDPRLFPQSSQSKTGLLSIKNLLFQDNQLGGRIPEEIGNLKSLRLLALDGNYFNGPIPSSLCNLSDLSILRLPNNVLSGEIPAELGTLTKLSDLRLFTNHLSGVVPKELGNLSSLTVLHLAENSFTGHLPPQVCKGGMLVNFSAAYNNFTGLIPMSLRNCRSLYRVRLEYNQLTGYIDQDFGVYPNLTYIDLSFNKLRGELSPNWGQCRNLTLLQIAGNMITGKIPDKIVQLSQLVKLDLSSNQLSGEIPADIQNLSKLSFLNLKDNQLSGRVPAGIGSLSDLESLDLSMNKLSGSIPSQTGGCSKLRTLCLSKNRLSGRIPYQIGNLAESLQDLLDLSCNSLSGGIPPQLGRLTSLEILNLSNNNLSGSIPASFSDLVSLMGINLSYNSLEGPVPGTNIFQSANPQAFSNNKGLCGNIKGLLPCSNGGGKGKHKLLIVVVASLAIALLISLIFVGIMTFMWKNKSPSRNLSEGERTTLKVENPFSIWYFDGKLVYEDILEATDNFDDKYLVGLGGYGKVYKVDMPGYDVLAVKKLNFQARDDSEMENIKHFANEVAALTEIKHRNIVKLYGFCFQGLHTFLVYQFMERGSLADILRSEEGAEELDWVKRIAVVRGVANALSYMHHDCVPPIIHRDISSKNVLLDSELEAHVSDFGTARFLNPDSSNWTSIAGTYGYLAPELAFSMAVTEKCDVYSFGVLTLEVVTGKHPGELISCLHSGTDQRIEYKDVVDSRLLPPGNEKIGDKLDLILKVGISCLSADPQACPTMRNVSNQLEVHGGDDRKYGLKRMIENMV</sequence>
<dbReference type="PROSITE" id="PS00107">
    <property type="entry name" value="PROTEIN_KINASE_ATP"/>
    <property type="match status" value="1"/>
</dbReference>
<dbReference type="InterPro" id="IPR011009">
    <property type="entry name" value="Kinase-like_dom_sf"/>
</dbReference>
<dbReference type="SMART" id="SM00369">
    <property type="entry name" value="LRR_TYP"/>
    <property type="match status" value="9"/>
</dbReference>
<dbReference type="SMART" id="SM00365">
    <property type="entry name" value="LRR_SD22"/>
    <property type="match status" value="6"/>
</dbReference>
<dbReference type="Gene3D" id="3.30.200.20">
    <property type="entry name" value="Phosphorylase Kinase, domain 1"/>
    <property type="match status" value="1"/>
</dbReference>
<evidence type="ECO:0000256" key="18">
    <source>
        <dbReference type="SAM" id="SignalP"/>
    </source>
</evidence>
<gene>
    <name evidence="21" type="primary">LOC107414204</name>
</gene>
<keyword evidence="12 17" id="KW-1133">Transmembrane helix</keyword>
<dbReference type="Gene3D" id="3.80.10.10">
    <property type="entry name" value="Ribonuclease Inhibitor"/>
    <property type="match status" value="4"/>
</dbReference>
<evidence type="ECO:0000256" key="4">
    <source>
        <dbReference type="ARBA" id="ARBA00022614"/>
    </source>
</evidence>
<keyword evidence="6 17" id="KW-0812">Transmembrane</keyword>
<comment type="subcellular location">
    <subcellularLocation>
        <location evidence="1">Membrane</location>
    </subcellularLocation>
</comment>
<dbReference type="Gene3D" id="1.10.510.10">
    <property type="entry name" value="Transferase(Phosphotransferase) domain 1"/>
    <property type="match status" value="1"/>
</dbReference>
<dbReference type="InterPro" id="IPR000719">
    <property type="entry name" value="Prot_kinase_dom"/>
</dbReference>